<keyword evidence="7 8" id="KW-0472">Membrane</keyword>
<gene>
    <name evidence="9" type="ORF">ACFPXP_02345</name>
</gene>
<accession>A0ABW1IK02</accession>
<name>A0ABW1IK02_9BACL</name>
<evidence type="ECO:0000256" key="4">
    <source>
        <dbReference type="ARBA" id="ARBA00022475"/>
    </source>
</evidence>
<protein>
    <submittedName>
        <fullName evidence="9">Na+/H+ antiporter subunit E</fullName>
    </submittedName>
</protein>
<dbReference type="Proteomes" id="UP001596250">
    <property type="component" value="Unassembled WGS sequence"/>
</dbReference>
<evidence type="ECO:0000256" key="8">
    <source>
        <dbReference type="SAM" id="Phobius"/>
    </source>
</evidence>
<dbReference type="PANTHER" id="PTHR34584">
    <property type="entry name" value="NA(+)/H(+) ANTIPORTER SUBUNIT E1"/>
    <property type="match status" value="1"/>
</dbReference>
<dbReference type="PANTHER" id="PTHR34584:SF1">
    <property type="entry name" value="NA(+)_H(+) ANTIPORTER SUBUNIT E1"/>
    <property type="match status" value="1"/>
</dbReference>
<dbReference type="Pfam" id="PF01899">
    <property type="entry name" value="MNHE"/>
    <property type="match status" value="1"/>
</dbReference>
<keyword evidence="3" id="KW-0050">Antiport</keyword>
<keyword evidence="4" id="KW-1003">Cell membrane</keyword>
<dbReference type="PIRSF" id="PIRSF019239">
    <property type="entry name" value="MrpE"/>
    <property type="match status" value="1"/>
</dbReference>
<dbReference type="InterPro" id="IPR002758">
    <property type="entry name" value="Cation_antiport_E"/>
</dbReference>
<keyword evidence="3" id="KW-0813">Transport</keyword>
<proteinExistence type="inferred from homology"/>
<comment type="subcellular location">
    <subcellularLocation>
        <location evidence="1">Cell membrane</location>
        <topology evidence="1">Multi-pass membrane protein</topology>
    </subcellularLocation>
</comment>
<evidence type="ECO:0000313" key="10">
    <source>
        <dbReference type="Proteomes" id="UP001596250"/>
    </source>
</evidence>
<comment type="similarity">
    <text evidence="2">Belongs to the CPA3 antiporters (TC 2.A.63) subunit E family.</text>
</comment>
<evidence type="ECO:0000313" key="9">
    <source>
        <dbReference type="EMBL" id="MFC5985301.1"/>
    </source>
</evidence>
<evidence type="ECO:0000256" key="3">
    <source>
        <dbReference type="ARBA" id="ARBA00022449"/>
    </source>
</evidence>
<reference evidence="10" key="1">
    <citation type="journal article" date="2019" name="Int. J. Syst. Evol. Microbiol.">
        <title>The Global Catalogue of Microorganisms (GCM) 10K type strain sequencing project: providing services to taxonomists for standard genome sequencing and annotation.</title>
        <authorList>
            <consortium name="The Broad Institute Genomics Platform"/>
            <consortium name="The Broad Institute Genome Sequencing Center for Infectious Disease"/>
            <person name="Wu L."/>
            <person name="Ma J."/>
        </authorList>
    </citation>
    <scope>NUCLEOTIDE SEQUENCE [LARGE SCALE GENOMIC DNA]</scope>
    <source>
        <strain evidence="10">CCM 8749</strain>
    </source>
</reference>
<organism evidence="9 10">
    <name type="scientific">Marinicrinis lubricantis</name>
    <dbReference type="NCBI Taxonomy" id="2086470"/>
    <lineage>
        <taxon>Bacteria</taxon>
        <taxon>Bacillati</taxon>
        <taxon>Bacillota</taxon>
        <taxon>Bacilli</taxon>
        <taxon>Bacillales</taxon>
        <taxon>Paenibacillaceae</taxon>
    </lineage>
</organism>
<evidence type="ECO:0000256" key="6">
    <source>
        <dbReference type="ARBA" id="ARBA00022989"/>
    </source>
</evidence>
<comment type="caution">
    <text evidence="9">The sequence shown here is derived from an EMBL/GenBank/DDBJ whole genome shotgun (WGS) entry which is preliminary data.</text>
</comment>
<feature type="transmembrane region" description="Helical" evidence="8">
    <location>
        <begin position="57"/>
        <end position="80"/>
    </location>
</feature>
<evidence type="ECO:0000256" key="5">
    <source>
        <dbReference type="ARBA" id="ARBA00022692"/>
    </source>
</evidence>
<feature type="transmembrane region" description="Helical" evidence="8">
    <location>
        <begin position="28"/>
        <end position="45"/>
    </location>
</feature>
<dbReference type="RefSeq" id="WP_379892010.1">
    <property type="nucleotide sequence ID" value="NZ_CBCSCT010000088.1"/>
</dbReference>
<keyword evidence="6 8" id="KW-1133">Transmembrane helix</keyword>
<evidence type="ECO:0000256" key="7">
    <source>
        <dbReference type="ARBA" id="ARBA00023136"/>
    </source>
</evidence>
<sequence length="160" mass="18391">MAFQILINMIIAFVWMFLNNSWNPVHFMMGYALGLGFLFLLRRFISYNFYMRKVWAIFKLIVLFLKELLLSNFDVLAHVLRPKLKISPGVFALKTELKSDWEITALACLITLTPGTLTMEVSPNNQVLYIHALNIDDADELAAQIKGSFEKAIMEVSRNV</sequence>
<dbReference type="NCBIfam" id="NF009292">
    <property type="entry name" value="PRK12651.1-3"/>
    <property type="match status" value="1"/>
</dbReference>
<dbReference type="EMBL" id="JBHSQV010000011">
    <property type="protein sequence ID" value="MFC5985301.1"/>
    <property type="molecule type" value="Genomic_DNA"/>
</dbReference>
<keyword evidence="5 8" id="KW-0812">Transmembrane</keyword>
<evidence type="ECO:0000256" key="2">
    <source>
        <dbReference type="ARBA" id="ARBA00006228"/>
    </source>
</evidence>
<evidence type="ECO:0000256" key="1">
    <source>
        <dbReference type="ARBA" id="ARBA00004651"/>
    </source>
</evidence>
<feature type="transmembrane region" description="Helical" evidence="8">
    <location>
        <begin position="5"/>
        <end position="22"/>
    </location>
</feature>
<keyword evidence="10" id="KW-1185">Reference proteome</keyword>